<name>A0AC61Y6D4_9FLAO</name>
<keyword evidence="2" id="KW-1185">Reference proteome</keyword>
<sequence>MYYKKTQHAYILYIISIIILAIQWSIYFIKLDRIGKVSISLYVILSIVFISVCLVFGRLTINMNEDEISASFGLKFLVQKMKIKEIDPESIEVLKPSLLYGIGLRLTPKGTLYNTKPGKAIRIKSKDGKKTFFVGTSDAEILKEKIIEQLS</sequence>
<dbReference type="Proteomes" id="UP000356253">
    <property type="component" value="Unassembled WGS sequence"/>
</dbReference>
<organism evidence="1 2">
    <name type="scientific">Mesonia oceanica</name>
    <dbReference type="NCBI Taxonomy" id="2687242"/>
    <lineage>
        <taxon>Bacteria</taxon>
        <taxon>Pseudomonadati</taxon>
        <taxon>Bacteroidota</taxon>
        <taxon>Flavobacteriia</taxon>
        <taxon>Flavobacteriales</taxon>
        <taxon>Flavobacteriaceae</taxon>
        <taxon>Mesonia</taxon>
    </lineage>
</organism>
<reference evidence="1" key="1">
    <citation type="submission" date="2019-09" db="EMBL/GenBank/DDBJ databases">
        <authorList>
            <person name="Rodrigo-Torres L."/>
            <person name="Arahal R. D."/>
            <person name="Lucena T."/>
        </authorList>
    </citation>
    <scope>NUCLEOTIDE SEQUENCE</scope>
    <source>
        <strain evidence="1">ISS653</strain>
    </source>
</reference>
<protein>
    <submittedName>
        <fullName evidence="1">Uncharacterized protein</fullName>
    </submittedName>
</protein>
<gene>
    <name evidence="1" type="ORF">FVB9532_01339</name>
</gene>
<dbReference type="EMBL" id="CABVMM010000004">
    <property type="protein sequence ID" value="VVV00074.1"/>
    <property type="molecule type" value="Genomic_DNA"/>
</dbReference>
<evidence type="ECO:0000313" key="2">
    <source>
        <dbReference type="Proteomes" id="UP000356253"/>
    </source>
</evidence>
<evidence type="ECO:0000313" key="1">
    <source>
        <dbReference type="EMBL" id="VVV00074.1"/>
    </source>
</evidence>
<accession>A0AC61Y6D4</accession>
<comment type="caution">
    <text evidence="1">The sequence shown here is derived from an EMBL/GenBank/DDBJ whole genome shotgun (WGS) entry which is preliminary data.</text>
</comment>
<proteinExistence type="predicted"/>